<dbReference type="EMBL" id="VHIZ01000017">
    <property type="protein sequence ID" value="TPV32245.1"/>
    <property type="molecule type" value="Genomic_DNA"/>
</dbReference>
<comment type="caution">
    <text evidence="4">The sequence shown here is derived from an EMBL/GenBank/DDBJ whole genome shotgun (WGS) entry which is preliminary data.</text>
</comment>
<dbReference type="InterPro" id="IPR029058">
    <property type="entry name" value="AB_hydrolase_fold"/>
</dbReference>
<dbReference type="SUPFAM" id="SSF53474">
    <property type="entry name" value="alpha/beta-Hydrolases"/>
    <property type="match status" value="1"/>
</dbReference>
<protein>
    <submittedName>
        <fullName evidence="4">DUF3274 domain-containing protein</fullName>
    </submittedName>
</protein>
<evidence type="ECO:0000259" key="3">
    <source>
        <dbReference type="Pfam" id="PF24322"/>
    </source>
</evidence>
<evidence type="ECO:0000313" key="5">
    <source>
        <dbReference type="Proteomes" id="UP000316142"/>
    </source>
</evidence>
<dbReference type="InterPro" id="IPR021692">
    <property type="entry name" value="Tle3_C"/>
</dbReference>
<dbReference type="Pfam" id="PF11678">
    <property type="entry name" value="Tle3_C"/>
    <property type="match status" value="1"/>
</dbReference>
<dbReference type="InterPro" id="IPR056221">
    <property type="entry name" value="Tle3_ab_dom"/>
</dbReference>
<feature type="domain" description="T6SS Tle3 phospholipase effector alpha/beta" evidence="3">
    <location>
        <begin position="55"/>
        <end position="385"/>
    </location>
</feature>
<dbReference type="Proteomes" id="UP000316142">
    <property type="component" value="Unassembled WGS sequence"/>
</dbReference>
<feature type="region of interest" description="Disordered" evidence="1">
    <location>
        <begin position="1"/>
        <end position="20"/>
    </location>
</feature>
<evidence type="ECO:0000256" key="1">
    <source>
        <dbReference type="SAM" id="MobiDB-lite"/>
    </source>
</evidence>
<name>A0ABY2ZJ64_9GAMM</name>
<evidence type="ECO:0000313" key="4">
    <source>
        <dbReference type="EMBL" id="TPV32245.1"/>
    </source>
</evidence>
<feature type="domain" description="Antibacterial effector protein Tle3 C-terminal" evidence="2">
    <location>
        <begin position="542"/>
        <end position="617"/>
    </location>
</feature>
<evidence type="ECO:0000259" key="2">
    <source>
        <dbReference type="Pfam" id="PF11678"/>
    </source>
</evidence>
<feature type="region of interest" description="Disordered" evidence="1">
    <location>
        <begin position="618"/>
        <end position="638"/>
    </location>
</feature>
<proteinExistence type="predicted"/>
<reference evidence="4 5" key="1">
    <citation type="submission" date="2019-06" db="EMBL/GenBank/DDBJ databases">
        <title>Taxogenomics and systematics of the genus Pantoea.</title>
        <authorList>
            <person name="Tambong J.T."/>
        </authorList>
    </citation>
    <scope>NUCLEOTIDE SEQUENCE [LARGE SCALE GENOMIC DNA]</scope>
    <source>
        <strain evidence="4 5">LMG 2558</strain>
    </source>
</reference>
<dbReference type="Gene3D" id="3.40.50.1820">
    <property type="entry name" value="alpha/beta hydrolase"/>
    <property type="match status" value="1"/>
</dbReference>
<gene>
    <name evidence="4" type="ORF">FJW00_03170</name>
</gene>
<organism evidence="4 5">
    <name type="scientific">Pantoea anthophila</name>
    <dbReference type="NCBI Taxonomy" id="470931"/>
    <lineage>
        <taxon>Bacteria</taxon>
        <taxon>Pseudomonadati</taxon>
        <taxon>Pseudomonadota</taxon>
        <taxon>Gammaproteobacteria</taxon>
        <taxon>Enterobacterales</taxon>
        <taxon>Erwiniaceae</taxon>
        <taxon>Pantoea</taxon>
    </lineage>
</organism>
<keyword evidence="5" id="KW-1185">Reference proteome</keyword>
<dbReference type="Pfam" id="PF24322">
    <property type="entry name" value="Tle3"/>
    <property type="match status" value="1"/>
</dbReference>
<sequence length="654" mass="73995">MLLMPQGSLIMNNPQSEPLRDAPMSMDDNGKPSWQGMCSHKNIKVRSACYHPVQLPGLIIFVHGVNSEGEWYDAAEQSLCLGLNERLTLPENMWLIPNKYQTGKIQLREIANPDASRSPVIRFYWGYSAEPGTEEHYQIPLRNLAGDDYHDLKKYQKLPDAQIAARGPWYWGGGPFQNGCNQLVSLWSDQGFSKWLKQTPIPFSVQFVNSELDRLLANAPARHYYAHAARRLADLLDTIRNTYPKDTVTLISHSQGTIVAMAATLLADKAPDALFVMNSPYAMEHKTMDRFSYPFAECISTKARQKTFGTIVEKVAKQAGHLSEADYSRLVVGVDADGRSWKPTGMVNNEIPERDNHGRTWIYCNAHDRVMGMSALLSIGWQGLPNDVAGTPNQLLTTYQGHLFQRMMARETPCGDTPRRDTPFGRLPLAGSPFWDDGGQFGIYEAPPPGQTLYINGEKVPEPITVKEMVGFDGTRVGLQKENEKNTGEEGYGWGQYSIGETGQKTWHDDTFRWYASLYPEQWVTDKGTMGWYPQNAKDERQNRRRETRAEKDARLRMFVSQPSDHSSLPLNTRFMSRVVAYDLPVGICESSNDKSFLEKLRRMADWQYSDTYFHTGRHPQYSRPAEVDAESAGGIGPEEMAEMKKMELRQGGH</sequence>
<accession>A0ABY2ZJ64</accession>